<evidence type="ECO:0008006" key="4">
    <source>
        <dbReference type="Google" id="ProtNLM"/>
    </source>
</evidence>
<gene>
    <name evidence="2" type="ORF">B0A50_03959</name>
</gene>
<dbReference type="SUPFAM" id="SSF48371">
    <property type="entry name" value="ARM repeat"/>
    <property type="match status" value="1"/>
</dbReference>
<feature type="region of interest" description="Disordered" evidence="1">
    <location>
        <begin position="897"/>
        <end position="922"/>
    </location>
</feature>
<comment type="caution">
    <text evidence="2">The sequence shown here is derived from an EMBL/GenBank/DDBJ whole genome shotgun (WGS) entry which is preliminary data.</text>
</comment>
<dbReference type="InterPro" id="IPR016024">
    <property type="entry name" value="ARM-type_fold"/>
</dbReference>
<evidence type="ECO:0000313" key="2">
    <source>
        <dbReference type="EMBL" id="TKA27894.1"/>
    </source>
</evidence>
<proteinExistence type="predicted"/>
<organism evidence="2 3">
    <name type="scientific">Salinomyces thailandicus</name>
    <dbReference type="NCBI Taxonomy" id="706561"/>
    <lineage>
        <taxon>Eukaryota</taxon>
        <taxon>Fungi</taxon>
        <taxon>Dikarya</taxon>
        <taxon>Ascomycota</taxon>
        <taxon>Pezizomycotina</taxon>
        <taxon>Dothideomycetes</taxon>
        <taxon>Dothideomycetidae</taxon>
        <taxon>Mycosphaerellales</taxon>
        <taxon>Teratosphaeriaceae</taxon>
        <taxon>Salinomyces</taxon>
    </lineage>
</organism>
<feature type="region of interest" description="Disordered" evidence="1">
    <location>
        <begin position="258"/>
        <end position="308"/>
    </location>
</feature>
<feature type="region of interest" description="Disordered" evidence="1">
    <location>
        <begin position="1125"/>
        <end position="1177"/>
    </location>
</feature>
<feature type="compositionally biased region" description="Acidic residues" evidence="1">
    <location>
        <begin position="1137"/>
        <end position="1174"/>
    </location>
</feature>
<dbReference type="AlphaFoldDB" id="A0A4U0TZP7"/>
<evidence type="ECO:0000256" key="1">
    <source>
        <dbReference type="SAM" id="MobiDB-lite"/>
    </source>
</evidence>
<reference evidence="2 3" key="1">
    <citation type="submission" date="2017-03" db="EMBL/GenBank/DDBJ databases">
        <title>Genomes of endolithic fungi from Antarctica.</title>
        <authorList>
            <person name="Coleine C."/>
            <person name="Masonjones S."/>
            <person name="Stajich J.E."/>
        </authorList>
    </citation>
    <scope>NUCLEOTIDE SEQUENCE [LARGE SCALE GENOMIC DNA]</scope>
    <source>
        <strain evidence="2 3">CCFEE 6315</strain>
    </source>
</reference>
<name>A0A4U0TZP7_9PEZI</name>
<evidence type="ECO:0000313" key="3">
    <source>
        <dbReference type="Proteomes" id="UP000308549"/>
    </source>
</evidence>
<dbReference type="EMBL" id="NAJL01000020">
    <property type="protein sequence ID" value="TKA27894.1"/>
    <property type="molecule type" value="Genomic_DNA"/>
</dbReference>
<feature type="region of interest" description="Disordered" evidence="1">
    <location>
        <begin position="728"/>
        <end position="842"/>
    </location>
</feature>
<feature type="compositionally biased region" description="Polar residues" evidence="1">
    <location>
        <begin position="826"/>
        <end position="841"/>
    </location>
</feature>
<dbReference type="Proteomes" id="UP000308549">
    <property type="component" value="Unassembled WGS sequence"/>
</dbReference>
<sequence length="1209" mass="133231">MDEDGLWTRKLVYPPSAISTAAKLFTKLQPLEEGMTATFLFVRAPPPAPRPEASSVLLDVIYLGPSSDAKKALNVTFDAAFTAEAVVAETSSIPIEALNDMSEPLNRHGDYKEISAIVKAFERWLRFGEETPEAKGTSYVVLAAKSTRGMLAHDVGDIGCAEDMARSWAGEMLETVKEHKMDGVAGADGWQEGVDVSAFAANLSKGIDLRTVWAADMLLQIQWLKQIWDPDGLKPSGEAPTGAADGSEREVVGVNHLLQPSKEPGGSAMEATASGALAGPSSTELTTPAAHDDESRHHAVTASQVPKPAMSLNMAPSTLPPLAQSPMVDVKDLKNIGTRFHEDCHETDLPSPRLRSSRLFKGKGKEAVPAERERKKPLGLLDLPVDILKDIVKEVTHTNDLTSLALCHSALHRLTTPHIYSRFDIVWPDTTVHSEPRSGVDALTYGLATLVMAEEIFGEAPNQRIEPSNRFSAKGQGKPTETAIRLRRGNHYAQFTKKFSLGNGPADWVQEYLITKEGGKMLGTLVALAVARMRVLETFIWDMPTGILRDVWLALSSLGDREDGRPCRLEKIWVRWHDNSSADAAHPIPPPPPAMNISTIPPAPLQATVNFAGQPQIHPAAFDRVEHPSFSVLPALKSLSVLDIDELVYLDEMAVLIGRSLDKLRELRVGIARHALSRDWATVWEGDKLQQVDPNNPTAGSVTIGEKRLGGVLGTLTGFIYDMRKPRMALPERTRRRSSVKPLPSGQPVVDPPSPPTSTSIDSNTMQPSSLPVADAASRTTSDPLIAMSEQASPAAERTPDPFESVMGQAVPSPEASLEEARIESPPSQTTDGLNGEQQPPNRMLHLNTLELERIPLCVPILQKAVDWTRLTSLTLLSCQNHEQLWKILRKSFEPIPRSPAYPTPRRTLSATPKKGGKTSSHGADVEMVFPLKLTKIHVNTVSTALNSFLKETLAPNSLEVLFLSEAKNYHSTVSLDAIFRGPLRRHRLSLKKVLIDSSDRDVDGLPTERTRWLRWLVGREHLGFLCSGKMPALRELGIAIDYRDWHFFLQRLPSIPHLRSLYLPFISNEPQASEPDPRELALSILDIVALRPEVELCYMGLLSKCFEILECKREWDWRTESFSGLGNSEGVNDVDSGGEDEEDGEEEDDDDEEEDGEFDDTESDEDDDDDDPSYLEGALDGRAARLRLREILFYDDKVAVFKARHGRM</sequence>
<dbReference type="OrthoDB" id="3199516at2759"/>
<accession>A0A4U0TZP7</accession>
<keyword evidence="3" id="KW-1185">Reference proteome</keyword>
<protein>
    <recommendedName>
        <fullName evidence="4">F-box domain-containing protein</fullName>
    </recommendedName>
</protein>